<evidence type="ECO:0000313" key="2">
    <source>
        <dbReference type="Proteomes" id="UP001221189"/>
    </source>
</evidence>
<protein>
    <submittedName>
        <fullName evidence="1">Uncharacterized protein</fullName>
    </submittedName>
</protein>
<dbReference type="Proteomes" id="UP001221189">
    <property type="component" value="Unassembled WGS sequence"/>
</dbReference>
<reference evidence="1 2" key="1">
    <citation type="submission" date="2022-10" db="EMBL/GenBank/DDBJ databases">
        <title>Paucibacter sp. hw1 Genome sequencing.</title>
        <authorList>
            <person name="Park S."/>
        </authorList>
    </citation>
    <scope>NUCLEOTIDE SEQUENCE [LARGE SCALE GENOMIC DNA]</scope>
    <source>
        <strain evidence="2">hw1</strain>
    </source>
</reference>
<sequence length="181" mass="20033">MSSNSESNNEAAPLPRSGHRWATISAIRARTMIIALCALGTSLWQGYTIQKHNRLMVQPILDEEINTDADGRWESYVLNSGLGPAKVLRVDYRVDGKAVEGLGDALKALGEPAECYGTGSLVHFYRVNQRQQVLRTLDKRCAKTSDELKLLLSRLQLTLHYESLYGDKAVLNMFGPEASAP</sequence>
<gene>
    <name evidence="1" type="ORF">PRZ03_07930</name>
</gene>
<proteinExistence type="predicted"/>
<comment type="caution">
    <text evidence="1">The sequence shown here is derived from an EMBL/GenBank/DDBJ whole genome shotgun (WGS) entry which is preliminary data.</text>
</comment>
<organism evidence="1 2">
    <name type="scientific">Roseateles albus</name>
    <dbReference type="NCBI Taxonomy" id="2987525"/>
    <lineage>
        <taxon>Bacteria</taxon>
        <taxon>Pseudomonadati</taxon>
        <taxon>Pseudomonadota</taxon>
        <taxon>Betaproteobacteria</taxon>
        <taxon>Burkholderiales</taxon>
        <taxon>Sphaerotilaceae</taxon>
        <taxon>Roseateles</taxon>
    </lineage>
</organism>
<evidence type="ECO:0000313" key="1">
    <source>
        <dbReference type="EMBL" id="MDC8771499.1"/>
    </source>
</evidence>
<dbReference type="RefSeq" id="WP_273599789.1">
    <property type="nucleotide sequence ID" value="NZ_JAQQXT010000004.1"/>
</dbReference>
<keyword evidence="2" id="KW-1185">Reference proteome</keyword>
<dbReference type="EMBL" id="JAQQXT010000004">
    <property type="protein sequence ID" value="MDC8771499.1"/>
    <property type="molecule type" value="Genomic_DNA"/>
</dbReference>
<name>A0ABT5KD59_9BURK</name>
<accession>A0ABT5KD59</accession>